<proteinExistence type="inferred from homology"/>
<dbReference type="PANTHER" id="PTHR43133">
    <property type="entry name" value="RNA POLYMERASE ECF-TYPE SIGMA FACTO"/>
    <property type="match status" value="1"/>
</dbReference>
<dbReference type="InterPro" id="IPR014284">
    <property type="entry name" value="RNA_pol_sigma-70_dom"/>
</dbReference>
<dbReference type="Proteomes" id="UP000239735">
    <property type="component" value="Unassembled WGS sequence"/>
</dbReference>
<dbReference type="Pfam" id="PF04542">
    <property type="entry name" value="Sigma70_r2"/>
    <property type="match status" value="1"/>
</dbReference>
<dbReference type="InterPro" id="IPR013325">
    <property type="entry name" value="RNA_pol_sigma_r2"/>
</dbReference>
<evidence type="ECO:0000256" key="5">
    <source>
        <dbReference type="SAM" id="MobiDB-lite"/>
    </source>
</evidence>
<keyword evidence="4" id="KW-0804">Transcription</keyword>
<accession>A0A2N9L693</accession>
<name>A0A2N9L693_9BACT</name>
<dbReference type="GO" id="GO:0016987">
    <property type="term" value="F:sigma factor activity"/>
    <property type="evidence" value="ECO:0007669"/>
    <property type="project" value="UniProtKB-KW"/>
</dbReference>
<feature type="domain" description="RNA polymerase sigma factor 70 region 4 type 2" evidence="7">
    <location>
        <begin position="114"/>
        <end position="166"/>
    </location>
</feature>
<dbReference type="EMBL" id="OKRB01000072">
    <property type="protein sequence ID" value="SPE18827.1"/>
    <property type="molecule type" value="Genomic_DNA"/>
</dbReference>
<evidence type="ECO:0000313" key="8">
    <source>
        <dbReference type="EMBL" id="SPE18827.1"/>
    </source>
</evidence>
<dbReference type="NCBIfam" id="TIGR02937">
    <property type="entry name" value="sigma70-ECF"/>
    <property type="match status" value="1"/>
</dbReference>
<dbReference type="Pfam" id="PF08281">
    <property type="entry name" value="Sigma70_r4_2"/>
    <property type="match status" value="1"/>
</dbReference>
<dbReference type="InterPro" id="IPR036388">
    <property type="entry name" value="WH-like_DNA-bd_sf"/>
</dbReference>
<comment type="similarity">
    <text evidence="1">Belongs to the sigma-70 factor family. ECF subfamily.</text>
</comment>
<evidence type="ECO:0000313" key="9">
    <source>
        <dbReference type="Proteomes" id="UP000239735"/>
    </source>
</evidence>
<dbReference type="AlphaFoldDB" id="A0A2N9L693"/>
<sequence length="189" mass="21432">MTSGEDAKFTALVQRQSHFVFRVAYAVLLNSHDAEDAVQETFLKLYRNRGWQHISNERAFLARVAWRIAQDRRRSSQQPAALRLESGPDFAPAPEMPSPDPGPEQTLILADQHARIHSMIDALPEELRVSLVLSANDDLNSREIGRVLGIPEGTVRTRLQRARQLLRQKLDTVRQAPLQGHRPQETPYA</sequence>
<feature type="region of interest" description="Disordered" evidence="5">
    <location>
        <begin position="77"/>
        <end position="105"/>
    </location>
</feature>
<keyword evidence="3" id="KW-0731">Sigma factor</keyword>
<dbReference type="SUPFAM" id="SSF88946">
    <property type="entry name" value="Sigma2 domain of RNA polymerase sigma factors"/>
    <property type="match status" value="1"/>
</dbReference>
<dbReference type="SUPFAM" id="SSF88659">
    <property type="entry name" value="Sigma3 and sigma4 domains of RNA polymerase sigma factors"/>
    <property type="match status" value="1"/>
</dbReference>
<evidence type="ECO:0000256" key="2">
    <source>
        <dbReference type="ARBA" id="ARBA00023015"/>
    </source>
</evidence>
<protein>
    <submittedName>
        <fullName evidence="8">RNA polymerase, sigma-24 subunit, ECF subfamily</fullName>
    </submittedName>
</protein>
<evidence type="ECO:0000259" key="7">
    <source>
        <dbReference type="Pfam" id="PF08281"/>
    </source>
</evidence>
<dbReference type="InterPro" id="IPR039425">
    <property type="entry name" value="RNA_pol_sigma-70-like"/>
</dbReference>
<reference evidence="9" key="1">
    <citation type="submission" date="2018-02" db="EMBL/GenBank/DDBJ databases">
        <authorList>
            <person name="Hausmann B."/>
        </authorList>
    </citation>
    <scope>NUCLEOTIDE SEQUENCE [LARGE SCALE GENOMIC DNA]</scope>
    <source>
        <strain evidence="9">Peat soil MAG SbA5</strain>
    </source>
</reference>
<dbReference type="CDD" id="cd06171">
    <property type="entry name" value="Sigma70_r4"/>
    <property type="match status" value="1"/>
</dbReference>
<feature type="domain" description="RNA polymerase sigma-70 region 2" evidence="6">
    <location>
        <begin position="12"/>
        <end position="77"/>
    </location>
</feature>
<dbReference type="InterPro" id="IPR013324">
    <property type="entry name" value="RNA_pol_sigma_r3/r4-like"/>
</dbReference>
<evidence type="ECO:0000256" key="4">
    <source>
        <dbReference type="ARBA" id="ARBA00023163"/>
    </source>
</evidence>
<dbReference type="GO" id="GO:0003677">
    <property type="term" value="F:DNA binding"/>
    <property type="evidence" value="ECO:0007669"/>
    <property type="project" value="InterPro"/>
</dbReference>
<dbReference type="GO" id="GO:0006352">
    <property type="term" value="P:DNA-templated transcription initiation"/>
    <property type="evidence" value="ECO:0007669"/>
    <property type="project" value="InterPro"/>
</dbReference>
<keyword evidence="2" id="KW-0805">Transcription regulation</keyword>
<dbReference type="Gene3D" id="1.10.1740.10">
    <property type="match status" value="1"/>
</dbReference>
<dbReference type="Gene3D" id="1.10.10.10">
    <property type="entry name" value="Winged helix-like DNA-binding domain superfamily/Winged helix DNA-binding domain"/>
    <property type="match status" value="1"/>
</dbReference>
<evidence type="ECO:0000256" key="3">
    <source>
        <dbReference type="ARBA" id="ARBA00023082"/>
    </source>
</evidence>
<evidence type="ECO:0000256" key="1">
    <source>
        <dbReference type="ARBA" id="ARBA00010641"/>
    </source>
</evidence>
<dbReference type="InterPro" id="IPR007627">
    <property type="entry name" value="RNA_pol_sigma70_r2"/>
</dbReference>
<evidence type="ECO:0000259" key="6">
    <source>
        <dbReference type="Pfam" id="PF04542"/>
    </source>
</evidence>
<dbReference type="InterPro" id="IPR013249">
    <property type="entry name" value="RNA_pol_sigma70_r4_t2"/>
</dbReference>
<dbReference type="PANTHER" id="PTHR43133:SF51">
    <property type="entry name" value="RNA POLYMERASE SIGMA FACTOR"/>
    <property type="match status" value="1"/>
</dbReference>
<gene>
    <name evidence="8" type="ORF">SBA5_170058</name>
</gene>
<organism evidence="8 9">
    <name type="scientific">Candidatus Sulfuritelmatomonas gaucii</name>
    <dbReference type="NCBI Taxonomy" id="2043161"/>
    <lineage>
        <taxon>Bacteria</taxon>
        <taxon>Pseudomonadati</taxon>
        <taxon>Acidobacteriota</taxon>
        <taxon>Terriglobia</taxon>
        <taxon>Terriglobales</taxon>
        <taxon>Acidobacteriaceae</taxon>
        <taxon>Candidatus Sulfuritelmatomonas</taxon>
    </lineage>
</organism>